<organism evidence="11 12">
    <name type="scientific">Potamilus streckersoni</name>
    <dbReference type="NCBI Taxonomy" id="2493646"/>
    <lineage>
        <taxon>Eukaryota</taxon>
        <taxon>Metazoa</taxon>
        <taxon>Spiralia</taxon>
        <taxon>Lophotrochozoa</taxon>
        <taxon>Mollusca</taxon>
        <taxon>Bivalvia</taxon>
        <taxon>Autobranchia</taxon>
        <taxon>Heteroconchia</taxon>
        <taxon>Palaeoheterodonta</taxon>
        <taxon>Unionida</taxon>
        <taxon>Unionoidea</taxon>
        <taxon>Unionidae</taxon>
        <taxon>Ambleminae</taxon>
        <taxon>Lampsilini</taxon>
        <taxon>Potamilus</taxon>
    </lineage>
</organism>
<feature type="domain" description="Transketolase-like pyrimidine-binding" evidence="10">
    <location>
        <begin position="339"/>
        <end position="484"/>
    </location>
</feature>
<keyword evidence="12" id="KW-1185">Reference proteome</keyword>
<dbReference type="FunFam" id="3.40.50.970:FF:000004">
    <property type="entry name" value="Transketolase"/>
    <property type="match status" value="1"/>
</dbReference>
<dbReference type="Gene3D" id="3.40.50.970">
    <property type="match status" value="2"/>
</dbReference>
<dbReference type="Pfam" id="PF00456">
    <property type="entry name" value="Transketolase_N"/>
    <property type="match status" value="1"/>
</dbReference>
<dbReference type="SMART" id="SM00861">
    <property type="entry name" value="Transket_pyr"/>
    <property type="match status" value="1"/>
</dbReference>
<evidence type="ECO:0000256" key="5">
    <source>
        <dbReference type="ARBA" id="ARBA00022679"/>
    </source>
</evidence>
<dbReference type="GO" id="GO:0004802">
    <property type="term" value="F:transketolase activity"/>
    <property type="evidence" value="ECO:0007669"/>
    <property type="project" value="UniProtKB-EC"/>
</dbReference>
<dbReference type="AlphaFoldDB" id="A0AAE0TEF0"/>
<evidence type="ECO:0000256" key="1">
    <source>
        <dbReference type="ARBA" id="ARBA00001941"/>
    </source>
</evidence>
<dbReference type="GO" id="GO:0005829">
    <property type="term" value="C:cytosol"/>
    <property type="evidence" value="ECO:0007669"/>
    <property type="project" value="TreeGrafter"/>
</dbReference>
<evidence type="ECO:0000313" key="11">
    <source>
        <dbReference type="EMBL" id="KAK3608799.1"/>
    </source>
</evidence>
<evidence type="ECO:0000256" key="2">
    <source>
        <dbReference type="ARBA" id="ARBA00001946"/>
    </source>
</evidence>
<evidence type="ECO:0000256" key="3">
    <source>
        <dbReference type="ARBA" id="ARBA00001964"/>
    </source>
</evidence>
<reference evidence="11" key="2">
    <citation type="journal article" date="2021" name="Genome Biol. Evol.">
        <title>Developing a high-quality reference genome for a parasitic bivalve with doubly uniparental inheritance (Bivalvia: Unionida).</title>
        <authorList>
            <person name="Smith C.H."/>
        </authorList>
    </citation>
    <scope>NUCLEOTIDE SEQUENCE</scope>
    <source>
        <strain evidence="11">CHS0354</strain>
        <tissue evidence="11">Mantle</tissue>
    </source>
</reference>
<dbReference type="CDD" id="cd02012">
    <property type="entry name" value="TPP_TK"/>
    <property type="match status" value="1"/>
</dbReference>
<dbReference type="InterPro" id="IPR033247">
    <property type="entry name" value="Transketolase_fam"/>
</dbReference>
<dbReference type="EMBL" id="JAEAOA010000469">
    <property type="protein sequence ID" value="KAK3608799.1"/>
    <property type="molecule type" value="Genomic_DNA"/>
</dbReference>
<comment type="cofactor">
    <cofactor evidence="2">
        <name>Mg(2+)</name>
        <dbReference type="ChEBI" id="CHEBI:18420"/>
    </cofactor>
</comment>
<dbReference type="SUPFAM" id="SSF52518">
    <property type="entry name" value="Thiamin diphosphate-binding fold (THDP-binding)"/>
    <property type="match status" value="2"/>
</dbReference>
<proteinExistence type="inferred from homology"/>
<evidence type="ECO:0000259" key="10">
    <source>
        <dbReference type="SMART" id="SM00861"/>
    </source>
</evidence>
<dbReference type="PROSITE" id="PS00801">
    <property type="entry name" value="TRANSKETOLASE_1"/>
    <property type="match status" value="1"/>
</dbReference>
<sequence>MKETEIRAVNTIRCLSADIVQKAKSGHPGMPMGMAGVAFLLFAKLMRHNPQNPKWFNRDRLLHLCGYEKMTMSELKSFRQWGSLTAGHPEYMPDAGIEITTGPLGQGIANAVGLAMAAKYTAAYFNESGFPLVTHKTFVIAGDGCMQEGISGEACSLAGHLKLDNLFVIYDSNSITIDGSTSLSFSEDVVMRYRAYGWHTVVYNGDTEDISAVEAKLRSEMEKQDKPVLFVFPSVIGYGSPNKAGTKDVHGSPLGDEELKLTKQNWAWIPIASFNIPAEVHDYFNGIKSRLQKTEADWEQLLEKYRQSFPEKHAQFISGAKPSAEAFSKALPVFDSGEMATRSASGKVLDAVMPLFPMIVGGSADLTPSNNTRFKDVQDFMPDNYKGRYIRYGVREHAMAAINNGISVHGLTRAYGATFLCFSDYARPAIRLAAFVSLSVGVYRYARQYRTGRGRSYSSAGRASGSIACDTRTACLAPGGCKRNRLCMADDFNR</sequence>
<keyword evidence="8" id="KW-0786">Thiamine pyrophosphate</keyword>
<dbReference type="CDD" id="cd07033">
    <property type="entry name" value="TPP_PYR_DXS_TK_like"/>
    <property type="match status" value="1"/>
</dbReference>
<name>A0AAE0TEF0_9BIVA</name>
<comment type="catalytic activity">
    <reaction evidence="9">
        <text>D-sedoheptulose 7-phosphate + D-glyceraldehyde 3-phosphate = aldehydo-D-ribose 5-phosphate + D-xylulose 5-phosphate</text>
        <dbReference type="Rhea" id="RHEA:10508"/>
        <dbReference type="ChEBI" id="CHEBI:57483"/>
        <dbReference type="ChEBI" id="CHEBI:57737"/>
        <dbReference type="ChEBI" id="CHEBI:58273"/>
        <dbReference type="ChEBI" id="CHEBI:59776"/>
        <dbReference type="EC" id="2.2.1.1"/>
    </reaction>
</comment>
<comment type="similarity">
    <text evidence="4">Belongs to the transketolase family.</text>
</comment>
<evidence type="ECO:0000256" key="6">
    <source>
        <dbReference type="ARBA" id="ARBA00022723"/>
    </source>
</evidence>
<accession>A0AAE0TEF0</accession>
<dbReference type="Pfam" id="PF02779">
    <property type="entry name" value="Transket_pyr"/>
    <property type="match status" value="1"/>
</dbReference>
<evidence type="ECO:0000256" key="7">
    <source>
        <dbReference type="ARBA" id="ARBA00022842"/>
    </source>
</evidence>
<evidence type="ECO:0000256" key="8">
    <source>
        <dbReference type="ARBA" id="ARBA00023052"/>
    </source>
</evidence>
<dbReference type="InterPro" id="IPR049557">
    <property type="entry name" value="Transketolase_CS"/>
</dbReference>
<keyword evidence="5" id="KW-0808">Transferase</keyword>
<gene>
    <name evidence="11" type="ORF">CHS0354_006840</name>
</gene>
<dbReference type="GO" id="GO:0046872">
    <property type="term" value="F:metal ion binding"/>
    <property type="evidence" value="ECO:0007669"/>
    <property type="project" value="UniProtKB-KW"/>
</dbReference>
<dbReference type="InterPro" id="IPR029061">
    <property type="entry name" value="THDP-binding"/>
</dbReference>
<reference evidence="11" key="3">
    <citation type="submission" date="2023-05" db="EMBL/GenBank/DDBJ databases">
        <authorList>
            <person name="Smith C.H."/>
        </authorList>
    </citation>
    <scope>NUCLEOTIDE SEQUENCE</scope>
    <source>
        <strain evidence="11">CHS0354</strain>
        <tissue evidence="11">Mantle</tissue>
    </source>
</reference>
<dbReference type="PANTHER" id="PTHR43522">
    <property type="entry name" value="TRANSKETOLASE"/>
    <property type="match status" value="1"/>
</dbReference>
<dbReference type="Proteomes" id="UP001195483">
    <property type="component" value="Unassembled WGS sequence"/>
</dbReference>
<comment type="cofactor">
    <cofactor evidence="1">
        <name>Co(2+)</name>
        <dbReference type="ChEBI" id="CHEBI:48828"/>
    </cofactor>
</comment>
<dbReference type="InterPro" id="IPR005475">
    <property type="entry name" value="Transketolase-like_Pyr-bd"/>
</dbReference>
<evidence type="ECO:0000313" key="12">
    <source>
        <dbReference type="Proteomes" id="UP001195483"/>
    </source>
</evidence>
<dbReference type="InterPro" id="IPR005474">
    <property type="entry name" value="Transketolase_N"/>
</dbReference>
<comment type="caution">
    <text evidence="11">The sequence shown here is derived from an EMBL/GenBank/DDBJ whole genome shotgun (WGS) entry which is preliminary data.</text>
</comment>
<dbReference type="GO" id="GO:0006098">
    <property type="term" value="P:pentose-phosphate shunt"/>
    <property type="evidence" value="ECO:0007669"/>
    <property type="project" value="TreeGrafter"/>
</dbReference>
<evidence type="ECO:0000256" key="9">
    <source>
        <dbReference type="ARBA" id="ARBA00049473"/>
    </source>
</evidence>
<keyword evidence="6" id="KW-0479">Metal-binding</keyword>
<comment type="cofactor">
    <cofactor evidence="3">
        <name>thiamine diphosphate</name>
        <dbReference type="ChEBI" id="CHEBI:58937"/>
    </cofactor>
</comment>
<keyword evidence="7" id="KW-0460">Magnesium</keyword>
<protein>
    <recommendedName>
        <fullName evidence="10">Transketolase-like pyrimidine-binding domain-containing protein</fullName>
    </recommendedName>
</protein>
<dbReference type="PANTHER" id="PTHR43522:SF2">
    <property type="entry name" value="TRANSKETOLASE 1-RELATED"/>
    <property type="match status" value="1"/>
</dbReference>
<reference evidence="11" key="1">
    <citation type="journal article" date="2021" name="Genome Biol. Evol.">
        <title>A High-Quality Reference Genome for a Parasitic Bivalve with Doubly Uniparental Inheritance (Bivalvia: Unionida).</title>
        <authorList>
            <person name="Smith C.H."/>
        </authorList>
    </citation>
    <scope>NUCLEOTIDE SEQUENCE</scope>
    <source>
        <strain evidence="11">CHS0354</strain>
    </source>
</reference>
<evidence type="ECO:0000256" key="4">
    <source>
        <dbReference type="ARBA" id="ARBA00007131"/>
    </source>
</evidence>